<sequence>MPQFGRRAQLKDRFQLKRHNSLVCPSPYVRAVLLGARHETSKKAPPSVPACASPYMNDLHTLPCHHRASVTPGVAPARSLPLR</sequence>
<proteinExistence type="predicted"/>
<protein>
    <submittedName>
        <fullName evidence="1">Uncharacterized protein</fullName>
    </submittedName>
</protein>
<dbReference type="EMBL" id="FUEG01000005">
    <property type="protein sequence ID" value="SJL04581.1"/>
    <property type="molecule type" value="Genomic_DNA"/>
</dbReference>
<keyword evidence="2" id="KW-1185">Reference proteome</keyword>
<gene>
    <name evidence="1" type="ORF">ARMOST_07948</name>
</gene>
<organism evidence="1 2">
    <name type="scientific">Armillaria ostoyae</name>
    <name type="common">Armillaria root rot fungus</name>
    <dbReference type="NCBI Taxonomy" id="47428"/>
    <lineage>
        <taxon>Eukaryota</taxon>
        <taxon>Fungi</taxon>
        <taxon>Dikarya</taxon>
        <taxon>Basidiomycota</taxon>
        <taxon>Agaricomycotina</taxon>
        <taxon>Agaricomycetes</taxon>
        <taxon>Agaricomycetidae</taxon>
        <taxon>Agaricales</taxon>
        <taxon>Marasmiineae</taxon>
        <taxon>Physalacriaceae</taxon>
        <taxon>Armillaria</taxon>
    </lineage>
</organism>
<dbReference type="Proteomes" id="UP000219338">
    <property type="component" value="Unassembled WGS sequence"/>
</dbReference>
<name>A0A284R776_ARMOS</name>
<evidence type="ECO:0000313" key="2">
    <source>
        <dbReference type="Proteomes" id="UP000219338"/>
    </source>
</evidence>
<reference evidence="2" key="1">
    <citation type="journal article" date="2017" name="Nat. Ecol. Evol.">
        <title>Genome expansion and lineage-specific genetic innovations in the forest pathogenic fungi Armillaria.</title>
        <authorList>
            <person name="Sipos G."/>
            <person name="Prasanna A.N."/>
            <person name="Walter M.C."/>
            <person name="O'Connor E."/>
            <person name="Balint B."/>
            <person name="Krizsan K."/>
            <person name="Kiss B."/>
            <person name="Hess J."/>
            <person name="Varga T."/>
            <person name="Slot J."/>
            <person name="Riley R."/>
            <person name="Boka B."/>
            <person name="Rigling D."/>
            <person name="Barry K."/>
            <person name="Lee J."/>
            <person name="Mihaltcheva S."/>
            <person name="LaButti K."/>
            <person name="Lipzen A."/>
            <person name="Waldron R."/>
            <person name="Moloney N.M."/>
            <person name="Sperisen C."/>
            <person name="Kredics L."/>
            <person name="Vagvoelgyi C."/>
            <person name="Patrignani A."/>
            <person name="Fitzpatrick D."/>
            <person name="Nagy I."/>
            <person name="Doyle S."/>
            <person name="Anderson J.B."/>
            <person name="Grigoriev I.V."/>
            <person name="Gueldener U."/>
            <person name="Muensterkoetter M."/>
            <person name="Nagy L.G."/>
        </authorList>
    </citation>
    <scope>NUCLEOTIDE SEQUENCE [LARGE SCALE GENOMIC DNA]</scope>
    <source>
        <strain evidence="2">C18/9</strain>
    </source>
</reference>
<dbReference type="AlphaFoldDB" id="A0A284R776"/>
<accession>A0A284R776</accession>
<evidence type="ECO:0000313" key="1">
    <source>
        <dbReference type="EMBL" id="SJL04581.1"/>
    </source>
</evidence>